<evidence type="ECO:0000313" key="10">
    <source>
        <dbReference type="Proteomes" id="UP001355207"/>
    </source>
</evidence>
<evidence type="ECO:0000256" key="2">
    <source>
        <dbReference type="ARBA" id="ARBA00008333"/>
    </source>
</evidence>
<keyword evidence="3" id="KW-0410">Iron transport</keyword>
<feature type="transmembrane region" description="Helical" evidence="8">
    <location>
        <begin position="6"/>
        <end position="32"/>
    </location>
</feature>
<evidence type="ECO:0000256" key="5">
    <source>
        <dbReference type="ARBA" id="ARBA00022989"/>
    </source>
</evidence>
<gene>
    <name evidence="9" type="ORF">L201_001492</name>
</gene>
<evidence type="ECO:0000256" key="1">
    <source>
        <dbReference type="ARBA" id="ARBA00004141"/>
    </source>
</evidence>
<evidence type="ECO:0000256" key="3">
    <source>
        <dbReference type="ARBA" id="ARBA00022496"/>
    </source>
</evidence>
<protein>
    <recommendedName>
        <fullName evidence="11">High-affinity iron permease CaFTR1</fullName>
    </recommendedName>
</protein>
<evidence type="ECO:0000313" key="9">
    <source>
        <dbReference type="EMBL" id="WWC86615.1"/>
    </source>
</evidence>
<dbReference type="AlphaFoldDB" id="A0AAX4JQ02"/>
<evidence type="ECO:0000256" key="6">
    <source>
        <dbReference type="ARBA" id="ARBA00023136"/>
    </source>
</evidence>
<feature type="transmembrane region" description="Helical" evidence="8">
    <location>
        <begin position="210"/>
        <end position="232"/>
    </location>
</feature>
<evidence type="ECO:0000256" key="8">
    <source>
        <dbReference type="SAM" id="Phobius"/>
    </source>
</evidence>
<name>A0AAX4JQ02_9TREE</name>
<proteinExistence type="inferred from homology"/>
<comment type="subcellular location">
    <subcellularLocation>
        <location evidence="1">Membrane</location>
        <topology evidence="1">Multi-pass membrane protein</topology>
    </subcellularLocation>
</comment>
<feature type="region of interest" description="Disordered" evidence="7">
    <location>
        <begin position="380"/>
        <end position="424"/>
    </location>
</feature>
<dbReference type="EMBL" id="CP144099">
    <property type="protein sequence ID" value="WWC86615.1"/>
    <property type="molecule type" value="Genomic_DNA"/>
</dbReference>
<dbReference type="GO" id="GO:0033573">
    <property type="term" value="C:high-affinity iron permease complex"/>
    <property type="evidence" value="ECO:0007669"/>
    <property type="project" value="InterPro"/>
</dbReference>
<feature type="transmembrane region" description="Helical" evidence="8">
    <location>
        <begin position="239"/>
        <end position="259"/>
    </location>
</feature>
<dbReference type="GeneID" id="91092164"/>
<accession>A0AAX4JQ02</accession>
<keyword evidence="4 8" id="KW-0812">Transmembrane</keyword>
<reference evidence="9 10" key="1">
    <citation type="submission" date="2024-01" db="EMBL/GenBank/DDBJ databases">
        <title>Comparative genomics of Cryptococcus and Kwoniella reveals pathogenesis evolution and contrasting modes of karyotype evolution via chromosome fusion or intercentromeric recombination.</title>
        <authorList>
            <person name="Coelho M.A."/>
            <person name="David-Palma M."/>
            <person name="Shea T."/>
            <person name="Bowers K."/>
            <person name="McGinley-Smith S."/>
            <person name="Mohammad A.W."/>
            <person name="Gnirke A."/>
            <person name="Yurkov A.M."/>
            <person name="Nowrousian M."/>
            <person name="Sun S."/>
            <person name="Cuomo C.A."/>
            <person name="Heitman J."/>
        </authorList>
    </citation>
    <scope>NUCLEOTIDE SEQUENCE [LARGE SCALE GENOMIC DNA]</scope>
    <source>
        <strain evidence="9 10">CBS 6074</strain>
    </source>
</reference>
<feature type="transmembrane region" description="Helical" evidence="8">
    <location>
        <begin position="327"/>
        <end position="349"/>
    </location>
</feature>
<evidence type="ECO:0000256" key="7">
    <source>
        <dbReference type="SAM" id="MobiDB-lite"/>
    </source>
</evidence>
<dbReference type="PANTHER" id="PTHR31632:SF2">
    <property type="entry name" value="PLASMA MEMBRANE IRON PERMEASE"/>
    <property type="match status" value="1"/>
</dbReference>
<keyword evidence="6 8" id="KW-0472">Membrane</keyword>
<feature type="compositionally biased region" description="Basic and acidic residues" evidence="7">
    <location>
        <begin position="389"/>
        <end position="409"/>
    </location>
</feature>
<keyword evidence="3" id="KW-0406">Ion transport</keyword>
<feature type="transmembrane region" description="Helical" evidence="8">
    <location>
        <begin position="115"/>
        <end position="136"/>
    </location>
</feature>
<keyword evidence="10" id="KW-1185">Reference proteome</keyword>
<dbReference type="Proteomes" id="UP001355207">
    <property type="component" value="Chromosome 2"/>
</dbReference>
<keyword evidence="3" id="KW-0408">Iron</keyword>
<dbReference type="Pfam" id="PF03239">
    <property type="entry name" value="FTR1"/>
    <property type="match status" value="1"/>
</dbReference>
<evidence type="ECO:0000256" key="4">
    <source>
        <dbReference type="ARBA" id="ARBA00022692"/>
    </source>
</evidence>
<dbReference type="RefSeq" id="XP_066073378.1">
    <property type="nucleotide sequence ID" value="XM_066217281.1"/>
</dbReference>
<organism evidence="9 10">
    <name type="scientific">Kwoniella dendrophila CBS 6074</name>
    <dbReference type="NCBI Taxonomy" id="1295534"/>
    <lineage>
        <taxon>Eukaryota</taxon>
        <taxon>Fungi</taxon>
        <taxon>Dikarya</taxon>
        <taxon>Basidiomycota</taxon>
        <taxon>Agaricomycotina</taxon>
        <taxon>Tremellomycetes</taxon>
        <taxon>Tremellales</taxon>
        <taxon>Cryptococcaceae</taxon>
        <taxon>Kwoniella</taxon>
    </lineage>
</organism>
<comment type="similarity">
    <text evidence="2">Belongs to the oxidase-dependent Fe transporter (OFeT) (TC 9.A.10.1) family.</text>
</comment>
<keyword evidence="5 8" id="KW-1133">Transmembrane helix</keyword>
<dbReference type="PANTHER" id="PTHR31632">
    <property type="entry name" value="IRON TRANSPORTER FTH1"/>
    <property type="match status" value="1"/>
</dbReference>
<dbReference type="GO" id="GO:0015093">
    <property type="term" value="F:ferrous iron transmembrane transporter activity"/>
    <property type="evidence" value="ECO:0007669"/>
    <property type="project" value="TreeGrafter"/>
</dbReference>
<keyword evidence="3" id="KW-0813">Transport</keyword>
<evidence type="ECO:0008006" key="11">
    <source>
        <dbReference type="Google" id="ProtNLM"/>
    </source>
</evidence>
<feature type="transmembrane region" description="Helical" evidence="8">
    <location>
        <begin position="77"/>
        <end position="103"/>
    </location>
</feature>
<sequence length="424" mass="47068">MGHQYFNVPIFFIVFRETIEAAIIVSVLLSFVEQLMLTGKLGESSNSSINVNHNDDSQISPADNSERRRKLIRRMRIQIWAGTTAGFLLALAIGAAFIAVFYTKLDDLWAKTEQIWEGVFSIIAAVIIYMMGIAFLKMDRSRIKWRLKLSSAFDASQAKVQNADTKQDKLDKKEARSGKWALFLLPFITVLREGLEAVVFVGGVSLNVEAVSIPIAVIVGIIAGLAVGYAIYKTGSTATLHWFLVVSTSFLFLIGAGLFSKGIGYFQYYKFAQGVGGDVAETGDGPGSFQVKGNVWHLEYGNPESGSPTTNGGWQIFNAIFGWNNTATIGTILGYVFYWILIMVTLVYLRWQEGRFALVYPTRENGQFTWATKESEALRRRKVNSGKQPLERRISDNSGSDDKHIKQEPETPGLNGVPHLNGHN</sequence>
<feature type="transmembrane region" description="Helical" evidence="8">
    <location>
        <begin position="180"/>
        <end position="204"/>
    </location>
</feature>
<dbReference type="InterPro" id="IPR004923">
    <property type="entry name" value="FTR1/Fip1/EfeU"/>
</dbReference>